<dbReference type="PANTHER" id="PTHR30616:SF2">
    <property type="entry name" value="PURINE NUCLEOSIDE PHOSPHORYLASE LACC1"/>
    <property type="match status" value="1"/>
</dbReference>
<evidence type="ECO:0000256" key="3">
    <source>
        <dbReference type="ARBA" id="ARBA00022679"/>
    </source>
</evidence>
<evidence type="ECO:0000313" key="11">
    <source>
        <dbReference type="EMBL" id="MDK2594529.1"/>
    </source>
</evidence>
<comment type="catalytic activity">
    <reaction evidence="1">
        <text>inosine + phosphate = alpha-D-ribose 1-phosphate + hypoxanthine</text>
        <dbReference type="Rhea" id="RHEA:27646"/>
        <dbReference type="ChEBI" id="CHEBI:17368"/>
        <dbReference type="ChEBI" id="CHEBI:17596"/>
        <dbReference type="ChEBI" id="CHEBI:43474"/>
        <dbReference type="ChEBI" id="CHEBI:57720"/>
        <dbReference type="EC" id="2.4.2.1"/>
    </reaction>
    <physiologicalReaction direction="left-to-right" evidence="1">
        <dbReference type="Rhea" id="RHEA:27647"/>
    </physiologicalReaction>
</comment>
<comment type="catalytic activity">
    <reaction evidence="9">
        <text>S-methyl-5'-thioadenosine + phosphate = 5-(methylsulfanyl)-alpha-D-ribose 1-phosphate + adenine</text>
        <dbReference type="Rhea" id="RHEA:11852"/>
        <dbReference type="ChEBI" id="CHEBI:16708"/>
        <dbReference type="ChEBI" id="CHEBI:17509"/>
        <dbReference type="ChEBI" id="CHEBI:43474"/>
        <dbReference type="ChEBI" id="CHEBI:58533"/>
        <dbReference type="EC" id="2.4.2.28"/>
    </reaction>
    <physiologicalReaction direction="left-to-right" evidence="9">
        <dbReference type="Rhea" id="RHEA:11853"/>
    </physiologicalReaction>
</comment>
<dbReference type="NCBIfam" id="TIGR00726">
    <property type="entry name" value="peptidoglycan editing factor PgeF"/>
    <property type="match status" value="1"/>
</dbReference>
<dbReference type="Pfam" id="PF02578">
    <property type="entry name" value="Cu-oxidase_4"/>
    <property type="match status" value="1"/>
</dbReference>
<dbReference type="InterPro" id="IPR003730">
    <property type="entry name" value="Cu_polyphenol_OxRdtase"/>
</dbReference>
<organism evidence="11 12">
    <name type="scientific">Pseudoalteromonas obscura</name>
    <dbReference type="NCBI Taxonomy" id="3048491"/>
    <lineage>
        <taxon>Bacteria</taxon>
        <taxon>Pseudomonadati</taxon>
        <taxon>Pseudomonadota</taxon>
        <taxon>Gammaproteobacteria</taxon>
        <taxon>Alteromonadales</taxon>
        <taxon>Pseudoalteromonadaceae</taxon>
        <taxon>Pseudoalteromonas</taxon>
    </lineage>
</organism>
<dbReference type="Gene3D" id="3.60.140.10">
    <property type="entry name" value="CNF1/YfiH-like putative cysteine hydrolases"/>
    <property type="match status" value="1"/>
</dbReference>
<dbReference type="InterPro" id="IPR038371">
    <property type="entry name" value="Cu_polyphenol_OxRdtase_sf"/>
</dbReference>
<dbReference type="InterPro" id="IPR011324">
    <property type="entry name" value="Cytotoxic_necrot_fac-like_cat"/>
</dbReference>
<keyword evidence="12" id="KW-1185">Reference proteome</keyword>
<dbReference type="RefSeq" id="WP_284136619.1">
    <property type="nucleotide sequence ID" value="NZ_JASJUT010000002.1"/>
</dbReference>
<protein>
    <recommendedName>
        <fullName evidence="10">Purine nucleoside phosphorylase</fullName>
    </recommendedName>
</protein>
<keyword evidence="6" id="KW-0862">Zinc</keyword>
<evidence type="ECO:0000256" key="8">
    <source>
        <dbReference type="ARBA" id="ARBA00048968"/>
    </source>
</evidence>
<comment type="similarity">
    <text evidence="2 10">Belongs to the purine nucleoside phosphorylase YfiH/LACC1 family.</text>
</comment>
<name>A0ABT7EHN5_9GAMM</name>
<evidence type="ECO:0000256" key="10">
    <source>
        <dbReference type="RuleBase" id="RU361274"/>
    </source>
</evidence>
<evidence type="ECO:0000313" key="12">
    <source>
        <dbReference type="Proteomes" id="UP001231915"/>
    </source>
</evidence>
<evidence type="ECO:0000256" key="9">
    <source>
        <dbReference type="ARBA" id="ARBA00049893"/>
    </source>
</evidence>
<evidence type="ECO:0000256" key="1">
    <source>
        <dbReference type="ARBA" id="ARBA00000553"/>
    </source>
</evidence>
<evidence type="ECO:0000256" key="6">
    <source>
        <dbReference type="ARBA" id="ARBA00022833"/>
    </source>
</evidence>
<dbReference type="CDD" id="cd16833">
    <property type="entry name" value="YfiH"/>
    <property type="match status" value="1"/>
</dbReference>
<keyword evidence="3" id="KW-0808">Transferase</keyword>
<accession>A0ABT7EHN5</accession>
<sequence>MILPQWPVQHQVGAVSSTRLGGYSCAPYDTFNLAYHVGDNSEHVAKNRAVLESYLPAAPTWVNQVHGCDIHVVDTKTDASLLVNADALYTRLRRQPLAIMTADCLPVLLASQCGREVAAVHGGWRPLAGGIIAKTTQHFEASPDKLVAWLGPAIGHNAFEVGSEVKDTFIAQSPELSEAFRAIGNGKYLADIFLIAQMQLQALNVNSIYTDKLCTFSNKEQFFSYRRDGQCGRMATVIWRK</sequence>
<dbReference type="SUPFAM" id="SSF64438">
    <property type="entry name" value="CNF1/YfiH-like putative cysteine hydrolases"/>
    <property type="match status" value="1"/>
</dbReference>
<reference evidence="11 12" key="1">
    <citation type="submission" date="2023-05" db="EMBL/GenBank/DDBJ databases">
        <title>Pseudoalteromonas ardens sp. nov., Pseudoalteromonas obscura sp. nov., and Pseudoalteromonas umbrosa sp. nov., isolated from the coral Montipora capitata.</title>
        <authorList>
            <person name="Thomas E.M."/>
            <person name="Smith E.M."/>
            <person name="Papke E."/>
            <person name="Shlafstein M.D."/>
            <person name="Oline D.K."/>
            <person name="Videau P."/>
            <person name="Saw J.H."/>
            <person name="Strangman W.K."/>
            <person name="Ushijima B."/>
        </authorList>
    </citation>
    <scope>NUCLEOTIDE SEQUENCE [LARGE SCALE GENOMIC DNA]</scope>
    <source>
        <strain evidence="11 12">P94</strain>
    </source>
</reference>
<evidence type="ECO:0000256" key="2">
    <source>
        <dbReference type="ARBA" id="ARBA00007353"/>
    </source>
</evidence>
<comment type="catalytic activity">
    <reaction evidence="7">
        <text>adenosine + H2O + H(+) = inosine + NH4(+)</text>
        <dbReference type="Rhea" id="RHEA:24408"/>
        <dbReference type="ChEBI" id="CHEBI:15377"/>
        <dbReference type="ChEBI" id="CHEBI:15378"/>
        <dbReference type="ChEBI" id="CHEBI:16335"/>
        <dbReference type="ChEBI" id="CHEBI:17596"/>
        <dbReference type="ChEBI" id="CHEBI:28938"/>
        <dbReference type="EC" id="3.5.4.4"/>
    </reaction>
    <physiologicalReaction direction="left-to-right" evidence="7">
        <dbReference type="Rhea" id="RHEA:24409"/>
    </physiologicalReaction>
</comment>
<evidence type="ECO:0000256" key="7">
    <source>
        <dbReference type="ARBA" id="ARBA00047989"/>
    </source>
</evidence>
<gene>
    <name evidence="11" type="primary">pgeF</name>
    <name evidence="11" type="ORF">QNM18_05530</name>
</gene>
<dbReference type="Proteomes" id="UP001231915">
    <property type="component" value="Unassembled WGS sequence"/>
</dbReference>
<dbReference type="EMBL" id="JASJUT010000002">
    <property type="protein sequence ID" value="MDK2594529.1"/>
    <property type="molecule type" value="Genomic_DNA"/>
</dbReference>
<evidence type="ECO:0000256" key="4">
    <source>
        <dbReference type="ARBA" id="ARBA00022723"/>
    </source>
</evidence>
<comment type="catalytic activity">
    <reaction evidence="8">
        <text>adenosine + phosphate = alpha-D-ribose 1-phosphate + adenine</text>
        <dbReference type="Rhea" id="RHEA:27642"/>
        <dbReference type="ChEBI" id="CHEBI:16335"/>
        <dbReference type="ChEBI" id="CHEBI:16708"/>
        <dbReference type="ChEBI" id="CHEBI:43474"/>
        <dbReference type="ChEBI" id="CHEBI:57720"/>
        <dbReference type="EC" id="2.4.2.1"/>
    </reaction>
    <physiologicalReaction direction="left-to-right" evidence="8">
        <dbReference type="Rhea" id="RHEA:27643"/>
    </physiologicalReaction>
</comment>
<keyword evidence="4" id="KW-0479">Metal-binding</keyword>
<comment type="caution">
    <text evidence="11">The sequence shown here is derived from an EMBL/GenBank/DDBJ whole genome shotgun (WGS) entry which is preliminary data.</text>
</comment>
<dbReference type="PANTHER" id="PTHR30616">
    <property type="entry name" value="UNCHARACTERIZED PROTEIN YFIH"/>
    <property type="match status" value="1"/>
</dbReference>
<evidence type="ECO:0000256" key="5">
    <source>
        <dbReference type="ARBA" id="ARBA00022801"/>
    </source>
</evidence>
<keyword evidence="5" id="KW-0378">Hydrolase</keyword>
<proteinExistence type="inferred from homology"/>